<feature type="compositionally biased region" description="Basic residues" evidence="1">
    <location>
        <begin position="407"/>
        <end position="418"/>
    </location>
</feature>
<accession>A0A2U3EFN0</accession>
<dbReference type="PANTHER" id="PTHR28093">
    <property type="entry name" value="MORPHOGENESIS-RELATED PROTEIN MSB1"/>
    <property type="match status" value="1"/>
</dbReference>
<dbReference type="Proteomes" id="UP000245956">
    <property type="component" value="Unassembled WGS sequence"/>
</dbReference>
<feature type="compositionally biased region" description="Polar residues" evidence="1">
    <location>
        <begin position="1625"/>
        <end position="1645"/>
    </location>
</feature>
<protein>
    <recommendedName>
        <fullName evidence="2">Meiotically up-regulated protein Msb1/Mug8 domain-containing protein</fullName>
    </recommendedName>
</protein>
<evidence type="ECO:0000313" key="4">
    <source>
        <dbReference type="Proteomes" id="UP000245956"/>
    </source>
</evidence>
<dbReference type="InterPro" id="IPR012965">
    <property type="entry name" value="Msb1/Mug8_dom"/>
</dbReference>
<feature type="region of interest" description="Disordered" evidence="1">
    <location>
        <begin position="213"/>
        <end position="246"/>
    </location>
</feature>
<feature type="region of interest" description="Disordered" evidence="1">
    <location>
        <begin position="401"/>
        <end position="435"/>
    </location>
</feature>
<feature type="region of interest" description="Disordered" evidence="1">
    <location>
        <begin position="477"/>
        <end position="571"/>
    </location>
</feature>
<name>A0A2U3EFN0_PURLI</name>
<dbReference type="InterPro" id="IPR037508">
    <property type="entry name" value="Msb1/Mug8"/>
</dbReference>
<organism evidence="3 4">
    <name type="scientific">Purpureocillium lilacinum</name>
    <name type="common">Paecilomyces lilacinus</name>
    <dbReference type="NCBI Taxonomy" id="33203"/>
    <lineage>
        <taxon>Eukaryota</taxon>
        <taxon>Fungi</taxon>
        <taxon>Dikarya</taxon>
        <taxon>Ascomycota</taxon>
        <taxon>Pezizomycotina</taxon>
        <taxon>Sordariomycetes</taxon>
        <taxon>Hypocreomycetidae</taxon>
        <taxon>Hypocreales</taxon>
        <taxon>Ophiocordycipitaceae</taxon>
        <taxon>Purpureocillium</taxon>
    </lineage>
</organism>
<gene>
    <name evidence="3" type="ORF">PCL_10323</name>
</gene>
<evidence type="ECO:0000256" key="1">
    <source>
        <dbReference type="SAM" id="MobiDB-lite"/>
    </source>
</evidence>
<feature type="region of interest" description="Disordered" evidence="1">
    <location>
        <begin position="1232"/>
        <end position="1263"/>
    </location>
</feature>
<reference evidence="3 4" key="1">
    <citation type="journal article" date="2016" name="Front. Microbiol.">
        <title>Genome and transcriptome sequences reveal the specific parasitism of the nematophagous Purpureocillium lilacinum 36-1.</title>
        <authorList>
            <person name="Xie J."/>
            <person name="Li S."/>
            <person name="Mo C."/>
            <person name="Xiao X."/>
            <person name="Peng D."/>
            <person name="Wang G."/>
            <person name="Xiao Y."/>
        </authorList>
    </citation>
    <scope>NUCLEOTIDE SEQUENCE [LARGE SCALE GENOMIC DNA]</scope>
    <source>
        <strain evidence="3 4">36-1</strain>
    </source>
</reference>
<feature type="region of interest" description="Disordered" evidence="1">
    <location>
        <begin position="1515"/>
        <end position="1831"/>
    </location>
</feature>
<feature type="compositionally biased region" description="Polar residues" evidence="1">
    <location>
        <begin position="213"/>
        <end position="223"/>
    </location>
</feature>
<feature type="compositionally biased region" description="Acidic residues" evidence="1">
    <location>
        <begin position="1790"/>
        <end position="1799"/>
    </location>
</feature>
<feature type="compositionally biased region" description="Basic and acidic residues" evidence="1">
    <location>
        <begin position="233"/>
        <end position="246"/>
    </location>
</feature>
<sequence>MWASNRICTGFATVHGSDRGACMVRSSTEQPIDTTPGQPATTRAFDIHIALHLAHRIAQKSDGRCMIHAPWLQRIRRRQLIMHRGPASLPRWGANELAAEGDDRGRLRGGDSRQLIPAARAVSVTTITTRKLFRTGDRWPRTDMPYSRRFRGQTLRGTFDVPCRTKHSMRDARQNEVDKVVETSLTRCVSTGERLQCKALYSGTALRPHAMTRTSTRMGSTNPDRGAIGNQKEAGRRKLGRHSESGETWRSTCTSVTYLVSLRTRTLAPGRQTRREARAAALPCRFRVGRTAGRDDGVPRRTQGYVGTHRLDVRQDKTRQTWSRSDRDESHHGTGWRCGVGKKENGRAGRIDDWQTGHGPLGAGTEGQQNWCWHTRMEARQGLRSGTAHLELAGSWSPMTSGLDRVHHSRPPVRRTGRAHCPSEVGSPFTAQAPPPRQLLSRYRCGVASWRGYQFLAGASPPGRYLMNERLRCGTVPGGPSWPPPLPPRPSPTQPNGWVPFSSLARPSTSHPPRWPSQPGPAQRPAQNEVSVVPNARAQSQPARNRPPRLAPCRAPSHQVQARPSHRPLTGSSRLFTHTPGDTWTQSPFFSSHLFSSPPRSRFALAVHSLTWADAGKSQLLAPDGLHVPLHRRSDPLPLSFIISIHSLPFLPEPTLILTLFNTPSTERHKRQTSAPPSPLTPAAARASLVGPNLSDSPSVSPASSSSRGLPTHSYRFFSSAHGSRQALLFRLFLFPYRTLPWYTTVRARRWKTVTGSATSCPPPPGLPPYCLQLCNFARLGDCDCHFAFRLLFPSTTPAQSARLFCALSTVVFSPPPAPGARDGLRLKKKQAGADLVSALPAKPKWDDAYTRKTVEPEEIHELLHYCTEELKARGLDLPFLLLPFRPTSDPSAVRTFVRHFFDHGYALRGETLVQELRMTEPMVISGVVKWCWSRVQGGVVGWDAYELFKVGEFDSHKARDSFKTFIPISVENGARQRIIFDFFDLIAAVAAHGKSNGFGGWQLSRMAAWWAFEHKDTGSGFDGGYKAWLSAADATSHLFFAYLRSLTPEQSPTGISLLPRSLEKLLKDTEYPPPRSQGMMTSTNKLVMMVDAVSPTPFALLRRAGHFQYRDTDRGLQEFSNYEDPVKALTEECLRVLKAISAANQSQASSAKHSTSLRDASWSRFEDMGFSTPLAEEDEDTDENGSSARHPQTMRRTAASGNDLGRPTTPSWADFLSSGFVDDTGGRSNLLLPPDKVLPPIETGIRQHSSSQSHRPRLESDRHLEPGELASITIIELDDAFWWVWMSSLAPEETAERKSAFGRCALIETKIYGARWIVMEEMVAGAAPEPQEGAYIAEKKSFFSWTKRSKTLRRKSIGKHALERGESNGTSFADSKTTLGGETHARVQAKAAQLRAMKDKEQQAASQVTQRRGRTDAELLAEKTNSVFTLQPHIVGEASSAMKWVKKYDKGAIKDAYMANSSAGRGLAVSPAPSEHTNGASAANGSVANGSVAAGMNGHSPAEQIGPEVPVKDAAVAASTSSVRRDSVQSPPPEAKETPKQPTPEPFEQPNSPVPPPKDTTAPIVAAVETEEHNVLPESPKSPKVAFQATKEKSGLRKLFARKQRASKLPDNATTDVNEMLREAQQTPEPAVQQTPTPAATPSRSIDEESAAHTSVDPANPAALTPREVVTPPAQDSDVSRAPGQARSDGGAAEAQAEFSRFDQGPLADQPAFAPDDDEDDATPPPIARHPIRQASPAAPETPKEELSQSASPGVQDRWAQIRKNAAQRAAVRPKDDTTRGSPTRTGDGDDDTSGEETIESRVARIKARVAELTGNMEDSSAPHGAQNRR</sequence>
<feature type="compositionally biased region" description="Basic and acidic residues" evidence="1">
    <location>
        <begin position="316"/>
        <end position="332"/>
    </location>
</feature>
<evidence type="ECO:0000313" key="3">
    <source>
        <dbReference type="EMBL" id="PWI73308.1"/>
    </source>
</evidence>
<dbReference type="PANTHER" id="PTHR28093:SF1">
    <property type="entry name" value="MORPHOGENESIS-RELATED PROTEIN MSB1"/>
    <property type="match status" value="1"/>
</dbReference>
<dbReference type="EMBL" id="LCWV01000005">
    <property type="protein sequence ID" value="PWI73308.1"/>
    <property type="molecule type" value="Genomic_DNA"/>
</dbReference>
<comment type="caution">
    <text evidence="3">The sequence shown here is derived from an EMBL/GenBank/DDBJ whole genome shotgun (WGS) entry which is preliminary data.</text>
</comment>
<feature type="region of interest" description="Disordered" evidence="1">
    <location>
        <begin position="1465"/>
        <end position="1486"/>
    </location>
</feature>
<dbReference type="Pfam" id="PF08101">
    <property type="entry name" value="Msb1-Mug8_dom"/>
    <property type="match status" value="1"/>
</dbReference>
<feature type="compositionally biased region" description="Pro residues" evidence="1">
    <location>
        <begin position="1542"/>
        <end position="1559"/>
    </location>
</feature>
<feature type="compositionally biased region" description="Pro residues" evidence="1">
    <location>
        <begin position="480"/>
        <end position="493"/>
    </location>
</feature>
<proteinExistence type="predicted"/>
<evidence type="ECO:0000259" key="2">
    <source>
        <dbReference type="Pfam" id="PF08101"/>
    </source>
</evidence>
<feature type="region of interest" description="Disordered" evidence="1">
    <location>
        <begin position="1174"/>
        <end position="1209"/>
    </location>
</feature>
<feature type="region of interest" description="Disordered" evidence="1">
    <location>
        <begin position="316"/>
        <end position="349"/>
    </location>
</feature>
<feature type="domain" description="Meiotically up-regulated protein Msb1/Mug8" evidence="2">
    <location>
        <begin position="855"/>
        <end position="1323"/>
    </location>
</feature>